<dbReference type="EMBL" id="AP008955">
    <property type="protein sequence ID" value="BAH43080.1"/>
    <property type="molecule type" value="Genomic_DNA"/>
</dbReference>
<dbReference type="eggNOG" id="COG1309">
    <property type="taxonomic scope" value="Bacteria"/>
</dbReference>
<feature type="domain" description="HTH tetR-type" evidence="3">
    <location>
        <begin position="3"/>
        <end position="63"/>
    </location>
</feature>
<dbReference type="InterPro" id="IPR009057">
    <property type="entry name" value="Homeodomain-like_sf"/>
</dbReference>
<dbReference type="STRING" id="358681.BBR47_21030"/>
<dbReference type="InterPro" id="IPR036271">
    <property type="entry name" value="Tet_transcr_reg_TetR-rel_C_sf"/>
</dbReference>
<name>C0ZBC1_BREBN</name>
<evidence type="ECO:0000259" key="3">
    <source>
        <dbReference type="PROSITE" id="PS50977"/>
    </source>
</evidence>
<dbReference type="PRINTS" id="PR00455">
    <property type="entry name" value="HTHTETR"/>
</dbReference>
<dbReference type="PANTHER" id="PTHR30055">
    <property type="entry name" value="HTH-TYPE TRANSCRIPTIONAL REGULATOR RUTR"/>
    <property type="match status" value="1"/>
</dbReference>
<dbReference type="HOGENOM" id="CLU_069356_12_2_9"/>
<proteinExistence type="predicted"/>
<dbReference type="SUPFAM" id="SSF46689">
    <property type="entry name" value="Homeodomain-like"/>
    <property type="match status" value="1"/>
</dbReference>
<dbReference type="RefSeq" id="WP_012685809.1">
    <property type="nucleotide sequence ID" value="NC_012491.1"/>
</dbReference>
<dbReference type="Gene3D" id="1.10.10.60">
    <property type="entry name" value="Homeodomain-like"/>
    <property type="match status" value="1"/>
</dbReference>
<evidence type="ECO:0000256" key="2">
    <source>
        <dbReference type="PROSITE-ProRule" id="PRU00335"/>
    </source>
</evidence>
<dbReference type="Proteomes" id="UP000001877">
    <property type="component" value="Chromosome"/>
</dbReference>
<accession>C0ZBC1</accession>
<protein>
    <submittedName>
        <fullName evidence="4">Probable transcriptional regulator</fullName>
    </submittedName>
</protein>
<dbReference type="KEGG" id="bbe:BBR47_21030"/>
<dbReference type="InterPro" id="IPR050109">
    <property type="entry name" value="HTH-type_TetR-like_transc_reg"/>
</dbReference>
<gene>
    <name evidence="4" type="ordered locus">BBR47_21030</name>
</gene>
<dbReference type="GO" id="GO:0000976">
    <property type="term" value="F:transcription cis-regulatory region binding"/>
    <property type="evidence" value="ECO:0007669"/>
    <property type="project" value="TreeGrafter"/>
</dbReference>
<organism evidence="4 5">
    <name type="scientific">Brevibacillus brevis (strain 47 / JCM 6285 / NBRC 100599)</name>
    <dbReference type="NCBI Taxonomy" id="358681"/>
    <lineage>
        <taxon>Bacteria</taxon>
        <taxon>Bacillati</taxon>
        <taxon>Bacillota</taxon>
        <taxon>Bacilli</taxon>
        <taxon>Bacillales</taxon>
        <taxon>Paenibacillaceae</taxon>
        <taxon>Brevibacillus</taxon>
    </lineage>
</organism>
<evidence type="ECO:0000313" key="4">
    <source>
        <dbReference type="EMBL" id="BAH43080.1"/>
    </source>
</evidence>
<dbReference type="GO" id="GO:0003700">
    <property type="term" value="F:DNA-binding transcription factor activity"/>
    <property type="evidence" value="ECO:0007669"/>
    <property type="project" value="TreeGrafter"/>
</dbReference>
<keyword evidence="5" id="KW-1185">Reference proteome</keyword>
<dbReference type="AlphaFoldDB" id="C0ZBC1"/>
<dbReference type="InterPro" id="IPR023772">
    <property type="entry name" value="DNA-bd_HTH_TetR-type_CS"/>
</dbReference>
<sequence>MAPSKKDQIANGALTAFAQLGYSETTMDAIAEMAQVAKGTLYYHFSTKEELFLYVIEKGVKMLIYHVDHVMQNEELSLEDRILNVLDEHLRFFSENQDLCFLLLSAFSGDGQRDRMVGNLLGGYFSTMESHMLELQQQGYIRADIDIRTLASSLFGMVGFTVLRKQFRKEPVNSAADKQTLRYLLSGMFQNSLEKCKTRGEDR</sequence>
<dbReference type="Pfam" id="PF08359">
    <property type="entry name" value="TetR_C_4"/>
    <property type="match status" value="1"/>
</dbReference>
<dbReference type="PANTHER" id="PTHR30055:SF226">
    <property type="entry name" value="HTH-TYPE TRANSCRIPTIONAL REGULATOR PKSA"/>
    <property type="match status" value="1"/>
</dbReference>
<dbReference type="Gene3D" id="1.10.357.10">
    <property type="entry name" value="Tetracycline Repressor, domain 2"/>
    <property type="match status" value="1"/>
</dbReference>
<dbReference type="Pfam" id="PF00440">
    <property type="entry name" value="TetR_N"/>
    <property type="match status" value="1"/>
</dbReference>
<keyword evidence="1 2" id="KW-0238">DNA-binding</keyword>
<dbReference type="PROSITE" id="PS01081">
    <property type="entry name" value="HTH_TETR_1"/>
    <property type="match status" value="1"/>
</dbReference>
<dbReference type="InterPro" id="IPR001647">
    <property type="entry name" value="HTH_TetR"/>
</dbReference>
<evidence type="ECO:0000313" key="5">
    <source>
        <dbReference type="Proteomes" id="UP000001877"/>
    </source>
</evidence>
<evidence type="ECO:0000256" key="1">
    <source>
        <dbReference type="ARBA" id="ARBA00023125"/>
    </source>
</evidence>
<dbReference type="SUPFAM" id="SSF48498">
    <property type="entry name" value="Tetracyclin repressor-like, C-terminal domain"/>
    <property type="match status" value="1"/>
</dbReference>
<reference evidence="4 5" key="1">
    <citation type="submission" date="2005-03" db="EMBL/GenBank/DDBJ databases">
        <title>Brevibacillus brevis strain 47, complete genome.</title>
        <authorList>
            <person name="Hosoyama A."/>
            <person name="Yamada R."/>
            <person name="Hongo Y."/>
            <person name="Terui Y."/>
            <person name="Ankai A."/>
            <person name="Masuyama W."/>
            <person name="Sekiguchi M."/>
            <person name="Takeda T."/>
            <person name="Asano K."/>
            <person name="Ohji S."/>
            <person name="Ichikawa N."/>
            <person name="Narita S."/>
            <person name="Aoki N."/>
            <person name="Miura H."/>
            <person name="Matsushita S."/>
            <person name="Sekigawa T."/>
            <person name="Yamagata H."/>
            <person name="Yoshikawa H."/>
            <person name="Udaka S."/>
            <person name="Tanikawa S."/>
            <person name="Fujita N."/>
        </authorList>
    </citation>
    <scope>NUCLEOTIDE SEQUENCE [LARGE SCALE GENOMIC DNA]</scope>
    <source>
        <strain evidence="5">47 / JCM 6285 / NBRC 100599</strain>
    </source>
</reference>
<dbReference type="PROSITE" id="PS50977">
    <property type="entry name" value="HTH_TETR_2"/>
    <property type="match status" value="1"/>
</dbReference>
<dbReference type="InterPro" id="IPR013570">
    <property type="entry name" value="Tscrpt_reg_YsiA_C"/>
</dbReference>
<feature type="DNA-binding region" description="H-T-H motif" evidence="2">
    <location>
        <begin position="26"/>
        <end position="45"/>
    </location>
</feature>